<comment type="caution">
    <text evidence="1">The sequence shown here is derived from an EMBL/GenBank/DDBJ whole genome shotgun (WGS) entry which is preliminary data.</text>
</comment>
<evidence type="ECO:0000313" key="1">
    <source>
        <dbReference type="EMBL" id="CAG7727033.1"/>
    </source>
</evidence>
<proteinExistence type="predicted"/>
<keyword evidence="2" id="KW-1185">Reference proteome</keyword>
<accession>A0A8J2JZX4</accession>
<dbReference type="Proteomes" id="UP000708208">
    <property type="component" value="Unassembled WGS sequence"/>
</dbReference>
<dbReference type="AlphaFoldDB" id="A0A8J2JZX4"/>
<dbReference type="EMBL" id="CAJVCH010143019">
    <property type="protein sequence ID" value="CAG7727033.1"/>
    <property type="molecule type" value="Genomic_DNA"/>
</dbReference>
<evidence type="ECO:0000313" key="2">
    <source>
        <dbReference type="Proteomes" id="UP000708208"/>
    </source>
</evidence>
<sequence length="78" mass="8812">MCEETGYPSTVDLVHDDDDGVVSLHVSRPLTKLQDTLTYQRTVAGHCIATLIHWVYNHSQSSSFYTSTHSLCICFNHQ</sequence>
<name>A0A8J2JZX4_9HEXA</name>
<protein>
    <submittedName>
        <fullName evidence="1">Uncharacterized protein</fullName>
    </submittedName>
</protein>
<gene>
    <name evidence="1" type="ORF">AFUS01_LOCUS15904</name>
</gene>
<reference evidence="1" key="1">
    <citation type="submission" date="2021-06" db="EMBL/GenBank/DDBJ databases">
        <authorList>
            <person name="Hodson N. C."/>
            <person name="Mongue J. A."/>
            <person name="Jaron S. K."/>
        </authorList>
    </citation>
    <scope>NUCLEOTIDE SEQUENCE</scope>
</reference>
<organism evidence="1 2">
    <name type="scientific">Allacma fusca</name>
    <dbReference type="NCBI Taxonomy" id="39272"/>
    <lineage>
        <taxon>Eukaryota</taxon>
        <taxon>Metazoa</taxon>
        <taxon>Ecdysozoa</taxon>
        <taxon>Arthropoda</taxon>
        <taxon>Hexapoda</taxon>
        <taxon>Collembola</taxon>
        <taxon>Symphypleona</taxon>
        <taxon>Sminthuridae</taxon>
        <taxon>Allacma</taxon>
    </lineage>
</organism>